<name>A0A179UVS8_BLAGS</name>
<keyword evidence="2" id="KW-1185">Reference proteome</keyword>
<dbReference type="RefSeq" id="XP_031579742.1">
    <property type="nucleotide sequence ID" value="XM_031722495.1"/>
</dbReference>
<gene>
    <name evidence="1" type="ORF">BDBG_06190</name>
</gene>
<evidence type="ECO:0000313" key="2">
    <source>
        <dbReference type="Proteomes" id="UP000002038"/>
    </source>
</evidence>
<protein>
    <submittedName>
        <fullName evidence="1">Uncharacterized protein</fullName>
    </submittedName>
</protein>
<dbReference type="KEGG" id="bgh:BDBG_06190"/>
<reference evidence="2" key="1">
    <citation type="journal article" date="2015" name="PLoS Genet.">
        <title>The dynamic genome and transcriptome of the human fungal pathogen Blastomyces and close relative Emmonsia.</title>
        <authorList>
            <person name="Munoz J.F."/>
            <person name="Gauthier G.M."/>
            <person name="Desjardins C.A."/>
            <person name="Gallo J.E."/>
            <person name="Holder J."/>
            <person name="Sullivan T.D."/>
            <person name="Marty A.J."/>
            <person name="Carmen J.C."/>
            <person name="Chen Z."/>
            <person name="Ding L."/>
            <person name="Gujja S."/>
            <person name="Magrini V."/>
            <person name="Misas E."/>
            <person name="Mitreva M."/>
            <person name="Priest M."/>
            <person name="Saif S."/>
            <person name="Whiston E.A."/>
            <person name="Young S."/>
            <person name="Zeng Q."/>
            <person name="Goldman W.E."/>
            <person name="Mardis E.R."/>
            <person name="Taylor J.W."/>
            <person name="McEwen J.G."/>
            <person name="Clay O.K."/>
            <person name="Klein B.S."/>
            <person name="Cuomo C.A."/>
        </authorList>
    </citation>
    <scope>NUCLEOTIDE SEQUENCE [LARGE SCALE GENOMIC DNA]</scope>
    <source>
        <strain evidence="2">SLH14081</strain>
    </source>
</reference>
<dbReference type="AlphaFoldDB" id="A0A179UVS8"/>
<dbReference type="Proteomes" id="UP000002038">
    <property type="component" value="Unassembled WGS sequence"/>
</dbReference>
<accession>A0A179UVS8</accession>
<organism evidence="1 2">
    <name type="scientific">Blastomyces gilchristii (strain SLH14081)</name>
    <name type="common">Blastomyces dermatitidis</name>
    <dbReference type="NCBI Taxonomy" id="559298"/>
    <lineage>
        <taxon>Eukaryota</taxon>
        <taxon>Fungi</taxon>
        <taxon>Dikarya</taxon>
        <taxon>Ascomycota</taxon>
        <taxon>Pezizomycotina</taxon>
        <taxon>Eurotiomycetes</taxon>
        <taxon>Eurotiomycetidae</taxon>
        <taxon>Onygenales</taxon>
        <taxon>Ajellomycetaceae</taxon>
        <taxon>Blastomyces</taxon>
    </lineage>
</organism>
<sequence>MQSERKPCYCPEQVGWLMAGLFHLYISYSSDLFPFSWLQKTEDLKVRCRDSIREKTTFSISPELLQAIHKCERVTAPEKTLGLPSDWGFSGFMKTAAHQVLDEVPFTKAEEFQGPLFRRLGIGIIINSHPRIKGEQIFYLHHNHWSCMIRDRSSTVNTKLQENSRDYLLKSELLAVTSIFYRQMNEMVWLSEENRYMAKPIYKEGFLAATIVTFIYGKVRIVQATCDPSETNPMLTLTLRAVYDLGKDNYDRKVAFDILKWIFCPPEPAKELAIRRKRATTIPGASAVPGATDFAVPGATDVPDLVTIDARST</sequence>
<dbReference type="EMBL" id="GG657462">
    <property type="protein sequence ID" value="OAT11248.1"/>
    <property type="molecule type" value="Genomic_DNA"/>
</dbReference>
<dbReference type="OrthoDB" id="4175439at2759"/>
<dbReference type="GeneID" id="8503079"/>
<dbReference type="VEuPathDB" id="FungiDB:BDBG_06190"/>
<proteinExistence type="predicted"/>
<evidence type="ECO:0000313" key="1">
    <source>
        <dbReference type="EMBL" id="OAT11248.1"/>
    </source>
</evidence>